<gene>
    <name evidence="1" type="ORF">GNQ48_26950</name>
</gene>
<name>A0A509JJG9_PSEAI</name>
<proteinExistence type="predicted"/>
<dbReference type="AlphaFoldDB" id="A0A509JJG9"/>
<protein>
    <submittedName>
        <fullName evidence="1">Uncharacterized protein</fullName>
    </submittedName>
</protein>
<organism evidence="1 2">
    <name type="scientific">Pseudomonas aeruginosa</name>
    <dbReference type="NCBI Taxonomy" id="287"/>
    <lineage>
        <taxon>Bacteria</taxon>
        <taxon>Pseudomonadati</taxon>
        <taxon>Pseudomonadota</taxon>
        <taxon>Gammaproteobacteria</taxon>
        <taxon>Pseudomonadales</taxon>
        <taxon>Pseudomonadaceae</taxon>
        <taxon>Pseudomonas</taxon>
    </lineage>
</organism>
<accession>A0A509JJG9</accession>
<evidence type="ECO:0000313" key="1">
    <source>
        <dbReference type="EMBL" id="MUI38649.1"/>
    </source>
</evidence>
<sequence length="194" mass="21040">MRSQIRESFHKLQVNYSLKQVALVKKHKKTLSTLSISLLLSVIVSQALALPLSENKKSAKDSTQFWLCGAGYITDYAVDEPYASNTITTKIKLDTEGFDQPTGNSFDSWIDGTDAGKVITIATYPGNWPEAWQAQARLLSTIQNAIEMRNPVRIYTTGGPACSGPGGDQAFSIRVCSDQAVCGGKDAPPHSGKE</sequence>
<evidence type="ECO:0000313" key="2">
    <source>
        <dbReference type="Proteomes" id="UP000433532"/>
    </source>
</evidence>
<dbReference type="Proteomes" id="UP000433532">
    <property type="component" value="Unassembled WGS sequence"/>
</dbReference>
<dbReference type="EMBL" id="WOAD01000033">
    <property type="protein sequence ID" value="MUI38649.1"/>
    <property type="molecule type" value="Genomic_DNA"/>
</dbReference>
<comment type="caution">
    <text evidence="1">The sequence shown here is derived from an EMBL/GenBank/DDBJ whole genome shotgun (WGS) entry which is preliminary data.</text>
</comment>
<reference evidence="1 2" key="1">
    <citation type="submission" date="2019-11" db="EMBL/GenBank/DDBJ databases">
        <title>Genomes of ocular Pseudomonas aeruginosa isolates.</title>
        <authorList>
            <person name="Khan M."/>
            <person name="Rice S.A."/>
            <person name="Willcox M.D.P."/>
            <person name="Stapleton F."/>
        </authorList>
    </citation>
    <scope>NUCLEOTIDE SEQUENCE [LARGE SCALE GENOMIC DNA]</scope>
    <source>
        <strain evidence="1 2">PA221</strain>
    </source>
</reference>